<dbReference type="Pfam" id="PF03781">
    <property type="entry name" value="FGE-sulfatase"/>
    <property type="match status" value="1"/>
</dbReference>
<reference evidence="8 12" key="3">
    <citation type="submission" date="2019-11" db="EMBL/GenBank/DDBJ databases">
        <title>Genome-resolved metagenomics to study the prevalence of co-infection and intraspecific heterogeneity among plant pathogen metapopulations.</title>
        <authorList>
            <person name="Newberry E."/>
            <person name="Bhandari R."/>
            <person name="Kemble J."/>
            <person name="Sikora E."/>
            <person name="Potnis N."/>
        </authorList>
    </citation>
    <scope>NUCLEOTIDE SEQUENCE [LARGE SCALE GENOMIC DNA]</scope>
    <source>
        <strain evidence="8">Xp_Tom_Tuscaloosa_18b</strain>
    </source>
</reference>
<feature type="region of interest" description="Disordered" evidence="4">
    <location>
        <begin position="1"/>
        <end position="78"/>
    </location>
</feature>
<dbReference type="KEGG" id="xpe:BJD13_05860"/>
<keyword evidence="5" id="KW-0812">Transmembrane</keyword>
<evidence type="ECO:0000313" key="7">
    <source>
        <dbReference type="EMBL" id="KLC02472.1"/>
    </source>
</evidence>
<dbReference type="InterPro" id="IPR017441">
    <property type="entry name" value="Protein_kinase_ATP_BS"/>
</dbReference>
<evidence type="ECO:0000256" key="4">
    <source>
        <dbReference type="SAM" id="MobiDB-lite"/>
    </source>
</evidence>
<dbReference type="GO" id="GO:0005524">
    <property type="term" value="F:ATP binding"/>
    <property type="evidence" value="ECO:0007669"/>
    <property type="project" value="UniProtKB-UniRule"/>
</dbReference>
<dbReference type="SUPFAM" id="SSF56112">
    <property type="entry name" value="Protein kinase-like (PK-like)"/>
    <property type="match status" value="1"/>
</dbReference>
<dbReference type="AlphaFoldDB" id="A0A0G9CR76"/>
<keyword evidence="5" id="KW-1133">Transmembrane helix</keyword>
<name>A0A0G9CR76_XANPE</name>
<feature type="compositionally biased region" description="Basic and acidic residues" evidence="4">
    <location>
        <begin position="1"/>
        <end position="29"/>
    </location>
</feature>
<evidence type="ECO:0000256" key="1">
    <source>
        <dbReference type="ARBA" id="ARBA00022741"/>
    </source>
</evidence>
<evidence type="ECO:0000313" key="9">
    <source>
        <dbReference type="EMBL" id="RXD55687.1"/>
    </source>
</evidence>
<proteinExistence type="predicted"/>
<accession>A0A0G9CR76</accession>
<dbReference type="Gene3D" id="3.90.1580.10">
    <property type="entry name" value="paralog of FGE (formylglycine-generating enzyme)"/>
    <property type="match status" value="1"/>
</dbReference>
<dbReference type="Gene3D" id="3.30.200.20">
    <property type="entry name" value="Phosphorylase Kinase, domain 1"/>
    <property type="match status" value="1"/>
</dbReference>
<evidence type="ECO:0000256" key="2">
    <source>
        <dbReference type="ARBA" id="ARBA00022840"/>
    </source>
</evidence>
<organism evidence="8 12">
    <name type="scientific">Xanthomonas perforans</name>
    <dbReference type="NCBI Taxonomy" id="442694"/>
    <lineage>
        <taxon>Bacteria</taxon>
        <taxon>Pseudomonadati</taxon>
        <taxon>Pseudomonadota</taxon>
        <taxon>Gammaproteobacteria</taxon>
        <taxon>Lysobacterales</taxon>
        <taxon>Lysobacteraceae</taxon>
        <taxon>Xanthomonas</taxon>
    </lineage>
</organism>
<dbReference type="PROSITE" id="PS50011">
    <property type="entry name" value="PROTEIN_KINASE_DOM"/>
    <property type="match status" value="1"/>
</dbReference>
<keyword evidence="8" id="KW-0808">Transferase</keyword>
<dbReference type="Pfam" id="PF00069">
    <property type="entry name" value="Pkinase"/>
    <property type="match status" value="1"/>
</dbReference>
<dbReference type="PROSITE" id="PS00107">
    <property type="entry name" value="PROTEIN_KINASE_ATP"/>
    <property type="match status" value="1"/>
</dbReference>
<dbReference type="PANTHER" id="PTHR48011">
    <property type="entry name" value="CCR4-NOT TRANSCRIPTIONAL COMPLEX SUBUNIT CAF120-RELATED"/>
    <property type="match status" value="1"/>
</dbReference>
<feature type="transmembrane region" description="Helical" evidence="5">
    <location>
        <begin position="376"/>
        <end position="397"/>
    </location>
</feature>
<evidence type="ECO:0000259" key="6">
    <source>
        <dbReference type="PROSITE" id="PS50011"/>
    </source>
</evidence>
<dbReference type="CDD" id="cd14014">
    <property type="entry name" value="STKc_PknB_like"/>
    <property type="match status" value="1"/>
</dbReference>
<comment type="caution">
    <text evidence="8">The sequence shown here is derived from an EMBL/GenBank/DDBJ whole genome shotgun (WGS) entry which is preliminary data.</text>
</comment>
<dbReference type="InterPro" id="IPR016187">
    <property type="entry name" value="CTDL_fold"/>
</dbReference>
<keyword evidence="8" id="KW-0418">Kinase</keyword>
<dbReference type="RefSeq" id="WP_008575758.1">
    <property type="nucleotide sequence ID" value="NZ_CP018475.1"/>
</dbReference>
<evidence type="ECO:0000313" key="8">
    <source>
        <dbReference type="EMBL" id="NEL76675.1"/>
    </source>
</evidence>
<keyword evidence="1 3" id="KW-0547">Nucleotide-binding</keyword>
<dbReference type="Proteomes" id="UP000289372">
    <property type="component" value="Unassembled WGS sequence"/>
</dbReference>
<dbReference type="InterPro" id="IPR000719">
    <property type="entry name" value="Prot_kinase_dom"/>
</dbReference>
<protein>
    <submittedName>
        <fullName evidence="7 8">Protein kinase</fullName>
    </submittedName>
</protein>
<dbReference type="Proteomes" id="UP000471082">
    <property type="component" value="Unassembled WGS sequence"/>
</dbReference>
<dbReference type="InterPro" id="IPR008271">
    <property type="entry name" value="Ser/Thr_kinase_AS"/>
</dbReference>
<dbReference type="InterPro" id="IPR052751">
    <property type="entry name" value="Plant_MAPKKK"/>
</dbReference>
<dbReference type="SUPFAM" id="SSF56436">
    <property type="entry name" value="C-type lectin-like"/>
    <property type="match status" value="1"/>
</dbReference>
<dbReference type="PANTHER" id="PTHR48011:SF4">
    <property type="entry name" value="MITOGEN-ACTIVATED PROTEIN KINASE KINASE KINASE 19"/>
    <property type="match status" value="1"/>
</dbReference>
<reference evidence="9 11" key="2">
    <citation type="submission" date="2018-02" db="EMBL/GenBank/DDBJ databases">
        <title>Characterization of Xanthomonas diversity in transplant houses and field plants.</title>
        <authorList>
            <person name="Abrahamian P."/>
            <person name="Timilsina S."/>
            <person name="Minsavage G.V."/>
            <person name="Goss E.M."/>
            <person name="Jones J.B."/>
            <person name="Vallad G.E."/>
        </authorList>
    </citation>
    <scope>NUCLEOTIDE SEQUENCE [LARGE SCALE GENOMIC DNA]</scope>
    <source>
        <strain evidence="9 11">GEV2132</strain>
    </source>
</reference>
<keyword evidence="2 3" id="KW-0067">ATP-binding</keyword>
<gene>
    <name evidence="9" type="ORF">DB769_05455</name>
    <name evidence="8" type="ORF">G3W61_10475</name>
    <name evidence="7" type="ORF">XP315_20115</name>
</gene>
<dbReference type="InterPro" id="IPR005532">
    <property type="entry name" value="SUMF_dom"/>
</dbReference>
<dbReference type="GO" id="GO:0007165">
    <property type="term" value="P:signal transduction"/>
    <property type="evidence" value="ECO:0007669"/>
    <property type="project" value="TreeGrafter"/>
</dbReference>
<keyword evidence="7" id="KW-0723">Serine/threonine-protein kinase</keyword>
<keyword evidence="10" id="KW-1185">Reference proteome</keyword>
<keyword evidence="5" id="KW-0472">Membrane</keyword>
<dbReference type="EMBL" id="PUUL01000028">
    <property type="protein sequence ID" value="RXD55687.1"/>
    <property type="molecule type" value="Genomic_DNA"/>
</dbReference>
<evidence type="ECO:0000313" key="12">
    <source>
        <dbReference type="Proteomes" id="UP000471082"/>
    </source>
</evidence>
<dbReference type="EMBL" id="JAAGYU010000039">
    <property type="protein sequence ID" value="NEL76675.1"/>
    <property type="molecule type" value="Genomic_DNA"/>
</dbReference>
<dbReference type="EMBL" id="JZUY01000049">
    <property type="protein sequence ID" value="KLC02472.1"/>
    <property type="molecule type" value="Genomic_DNA"/>
</dbReference>
<dbReference type="Gene3D" id="1.10.510.10">
    <property type="entry name" value="Transferase(Phosphotransferase) domain 1"/>
    <property type="match status" value="1"/>
</dbReference>
<dbReference type="PROSITE" id="PS00108">
    <property type="entry name" value="PROTEIN_KINASE_ST"/>
    <property type="match status" value="1"/>
</dbReference>
<dbReference type="GO" id="GO:0004674">
    <property type="term" value="F:protein serine/threonine kinase activity"/>
    <property type="evidence" value="ECO:0007669"/>
    <property type="project" value="UniProtKB-KW"/>
</dbReference>
<dbReference type="Proteomes" id="UP000035369">
    <property type="component" value="Unassembled WGS sequence"/>
</dbReference>
<evidence type="ECO:0000313" key="10">
    <source>
        <dbReference type="Proteomes" id="UP000035369"/>
    </source>
</evidence>
<reference evidence="7 10" key="1">
    <citation type="submission" date="2015-02" db="EMBL/GenBank/DDBJ databases">
        <title>Whole genome sequencing of multiple isolates of three species of pepper and tomato-infecting xanthomonads reveals genetic diversity in field strains and pinpoints effectors responsible for host specificity.</title>
        <authorList>
            <person name="Schwartz A."/>
            <person name="Dahlbeck D."/>
            <person name="Staskawicz B."/>
            <person name="Bart R."/>
            <person name="Potnis N."/>
            <person name="Minsavage G."/>
            <person name="Timilsina S."/>
            <person name="Goss E."/>
            <person name="Jones J."/>
            <person name="Vallad G."/>
            <person name="Barak J."/>
            <person name="Miller S."/>
            <person name="Ritchie D."/>
            <person name="Martins J.Jr."/>
            <person name="Patane J.S."/>
            <person name="Setubal J.C."/>
        </authorList>
    </citation>
    <scope>NUCLEOTIDE SEQUENCE [LARGE SCALE GENOMIC DNA]</scope>
    <source>
        <strain evidence="7 10">Xp3-15</strain>
    </source>
</reference>
<sequence length="967" mass="105140">MTTRDHDTTGRTSPPDDDRTRVRPARDLADTPPQPPAVDDDVTRIAPLTQQRAAQASADAATRVNPPTHSDDSAGASSWRRVAQLQGEAQVGVGMLLKARFLLVREIGRGGMGVVYLARDERKVEARDRHPYIAVKVLNDDFRRHPDSLIALQRESRRAQSLAHDHIVRVYDFDKDGAIVFMTMEYIEGDDLRGLIRSRLGEGMPLAEAWPLIEGMGRALQRAHAAGIVHSDFKPGNVMVGTGNVAKVFDFGIARAAKLAGAESGDDHTLFDASTLGALTPAYASLEMLRGDEPAFADDVYAFGCVVYELLSGRHPFGKQSATQAQAQQLRVAPLSTLSRRQNRALRSSLAFAAAARPTMTVLLEQLRPRSRSERVLPYLLAGVLLLAGGAGAAVWLQVHAQREKVAGVLERFSPQAPNRFVHEAHARAALWALGEDDRRRLILDRSSTIEAFLLRRLDHYWQPARGREDYVGAQRILILRDQWKLFSPRLDARRSAMEQERDRLLNGLDTALTGAIDAGALFEDQPGNVVALLDRVRRLAPDSGLLRHAELELRYRRGCADALSAGRVDEARRWLATGRRVFPHSTLLQECAHELDAATVTASIAPSIPPAPLVDDAQAQRAAQIAARIESVRTAAAANDVVKVKNQLAQIAASSPDHPFLRSEGAQRLTDAYLGLARGLCREGRWKDASAVVGQGLDAQDAPRLRQALARYQFALELEQLGTALPAPAVLQRLRERRMALQAQDADGFRAFQSDVAKAGRQRASYTATLLPKLEPVAAAPATPTKPEDPCRVTAPPGGAALCSDDLGKHGRGPELVVLPKPGRALAMMRREISVADFAVFCADTKRCSVSRWTRRSAPVDDVRFALIGDYAAWLSSASGRKYRLPRDAEWLRAARAGERACTATVSNSWGLLDMAGGIAEWVQDGDGVAVRGSQRGAAACIGPGAVSSDGEAARGIGARLVRELE</sequence>
<feature type="domain" description="Protein kinase" evidence="6">
    <location>
        <begin position="101"/>
        <end position="380"/>
    </location>
</feature>
<dbReference type="InterPro" id="IPR011009">
    <property type="entry name" value="Kinase-like_dom_sf"/>
</dbReference>
<evidence type="ECO:0000256" key="5">
    <source>
        <dbReference type="SAM" id="Phobius"/>
    </source>
</evidence>
<feature type="compositionally biased region" description="Low complexity" evidence="4">
    <location>
        <begin position="50"/>
        <end position="61"/>
    </location>
</feature>
<evidence type="ECO:0000256" key="3">
    <source>
        <dbReference type="PROSITE-ProRule" id="PRU10141"/>
    </source>
</evidence>
<dbReference type="GeneID" id="61778989"/>
<feature type="binding site" evidence="3">
    <location>
        <position position="136"/>
    </location>
    <ligand>
        <name>ATP</name>
        <dbReference type="ChEBI" id="CHEBI:30616"/>
    </ligand>
</feature>
<evidence type="ECO:0000313" key="11">
    <source>
        <dbReference type="Proteomes" id="UP000289372"/>
    </source>
</evidence>
<dbReference type="InterPro" id="IPR042095">
    <property type="entry name" value="SUMF_sf"/>
</dbReference>